<keyword evidence="7" id="KW-0378">Hydrolase</keyword>
<organism evidence="11 12">
    <name type="scientific">Adineta steineri</name>
    <dbReference type="NCBI Taxonomy" id="433720"/>
    <lineage>
        <taxon>Eukaryota</taxon>
        <taxon>Metazoa</taxon>
        <taxon>Spiralia</taxon>
        <taxon>Gnathifera</taxon>
        <taxon>Rotifera</taxon>
        <taxon>Eurotatoria</taxon>
        <taxon>Bdelloidea</taxon>
        <taxon>Adinetida</taxon>
        <taxon>Adinetidae</taxon>
        <taxon>Adineta</taxon>
    </lineage>
</organism>
<dbReference type="InterPro" id="IPR001394">
    <property type="entry name" value="Peptidase_C19_UCH"/>
</dbReference>
<dbReference type="InterPro" id="IPR056850">
    <property type="entry name" value="ARM_UBP34_24_USP9X_Y"/>
</dbReference>
<dbReference type="PROSITE" id="PS00973">
    <property type="entry name" value="USP_2"/>
    <property type="match status" value="1"/>
</dbReference>
<feature type="region of interest" description="Disordered" evidence="9">
    <location>
        <begin position="2578"/>
        <end position="2611"/>
    </location>
</feature>
<dbReference type="Pfam" id="PF25010">
    <property type="entry name" value="ARM_UBP24_USP9X-Y"/>
    <property type="match status" value="1"/>
</dbReference>
<dbReference type="InterPro" id="IPR050164">
    <property type="entry name" value="Peptidase_C19"/>
</dbReference>
<evidence type="ECO:0000259" key="10">
    <source>
        <dbReference type="PROSITE" id="PS50235"/>
    </source>
</evidence>
<dbReference type="CDD" id="cd02659">
    <property type="entry name" value="peptidase_C19C"/>
    <property type="match status" value="1"/>
</dbReference>
<dbReference type="InterPro" id="IPR028889">
    <property type="entry name" value="USP"/>
</dbReference>
<reference evidence="11" key="1">
    <citation type="submission" date="2021-02" db="EMBL/GenBank/DDBJ databases">
        <authorList>
            <person name="Nowell W R."/>
        </authorList>
    </citation>
    <scope>NUCLEOTIDE SEQUENCE</scope>
</reference>
<keyword evidence="4" id="KW-0597">Phosphoprotein</keyword>
<evidence type="ECO:0000256" key="7">
    <source>
        <dbReference type="ARBA" id="ARBA00022801"/>
    </source>
</evidence>
<name>A0A814NPA2_9BILA</name>
<evidence type="ECO:0000256" key="8">
    <source>
        <dbReference type="ARBA" id="ARBA00022807"/>
    </source>
</evidence>
<dbReference type="SUPFAM" id="SSF48371">
    <property type="entry name" value="ARM repeat"/>
    <property type="match status" value="2"/>
</dbReference>
<evidence type="ECO:0000256" key="5">
    <source>
        <dbReference type="ARBA" id="ARBA00022670"/>
    </source>
</evidence>
<accession>A0A814NPA2</accession>
<proteinExistence type="inferred from homology"/>
<evidence type="ECO:0000256" key="3">
    <source>
        <dbReference type="ARBA" id="ARBA00012759"/>
    </source>
</evidence>
<dbReference type="Pfam" id="PF12030">
    <property type="entry name" value="DUF3517"/>
    <property type="match status" value="1"/>
</dbReference>
<feature type="region of interest" description="Disordered" evidence="9">
    <location>
        <begin position="969"/>
        <end position="998"/>
    </location>
</feature>
<dbReference type="InterPro" id="IPR055176">
    <property type="entry name" value="UBP24/USP9X/USP9Y_UBL"/>
</dbReference>
<dbReference type="PANTHER" id="PTHR24006">
    <property type="entry name" value="UBIQUITIN CARBOXYL-TERMINAL HYDROLASE"/>
    <property type="match status" value="1"/>
</dbReference>
<keyword evidence="6" id="KW-0833">Ubl conjugation pathway</keyword>
<dbReference type="Gene3D" id="3.90.70.10">
    <property type="entry name" value="Cysteine proteinases"/>
    <property type="match status" value="1"/>
</dbReference>
<protein>
    <recommendedName>
        <fullName evidence="3">ubiquitinyl hydrolase 1</fullName>
        <ecNumber evidence="3">3.4.19.12</ecNumber>
    </recommendedName>
</protein>
<dbReference type="EC" id="3.4.19.12" evidence="3"/>
<dbReference type="PROSITE" id="PS00972">
    <property type="entry name" value="USP_1"/>
    <property type="match status" value="1"/>
</dbReference>
<sequence>MTAKEDLVESHMNSSGQKRITRSSVDLNITTPTTVLNTNDQQQQPPPDYESSIKAENEVEDVEDENVLDENGEPKFPVDDLAKLEEQVNRVRWIVPVLADGELIKCLRAALRLARAKIDTKSEPCQRFIRDSLVISFTKTFCDEAVQSWKFDILHAIYKNAMICIHLCVLKLDDDCFPLLEVLSFMMNPQGRYHQSNYNRASTYQLQHGTESFASTTESRVIQRGWLVDFIDKFGHLGGFDKILARFTSSETKLTISVVVALLKPWGLCYEYLTQSTIKKYFAPIIDFVPRFLDQLTENDLKVETKSESKSDTLSAVIKWLRHLASRLPENDNLCRSLDALRLKIILRLLQTNSFSGKMNALNEVNKLLPSLNSMHRVTFNRPDDNDNLTSEKFIQWIQEHEILDIVLRDCLHQPQYVEKLEKLLRFIIKEQALSRADLAKIWNSSCGKHEAIEKNVHDLLAKLAWDFTPEQLEQLFDCFRESWTKASKKQREKLLELIRRLAEDDKEGLMANKVLELLWNISHDKHLPNEIIDQALAAHLKILDYSCLLEKEKTKLSWIERIIDEVKQDQHVLVSIKQIREICTQFHENLYTHNIPRMSGPLNRISVIDLLENKYQLTCVITENLCHYMDTVRRYRDEKKKILPPPEEYYPDGRFDHNHQIHERLTFLKFVLKDGRRYLAFEHLKIIWISLAEQAVYPQDREQCFRWFTEITDDVGFESKSGKNFFQNHFMKLDPHLLTDLGMSCFDRFFKSVNAQSNKFQQKRRSIRLISDEDLIGMEYLWKLILNGSDEVAERAIQLIKEIYTNISPQLKTDIKRIHQTFIQECFHRLKQVYDQLKTKSNQITYQQKLNAIIRILIVLREYLGECDYSYHKERSFLPMSRAYRGRPVTVLVRLNTGQNRQAEDFEYQCHSNETWGQIRRMIFNRFKTTFGILEIFRNSDMIYTAEDNKTLAQTDGRDRITITVRWVQQPTQAGSSGDSSSSESEINNNNISSSSSVSHHNRILDAIDTNAESVLPSVTITVRWVQQPTQAGSSGDSSSSESEINNNNISSSSSVSHHNRILDAIDTNAESVLPSVIILQKHEYYQFLIDISDLGCKEKNIRLRDTARQILDLIPVDPHVKHAFTTSLATQKTDSDENFTRLNNFYFHKSPTQMLYNLQTTLIKLAPASFSTNENNDLEALHVYFLNAGGLTCLLNILTQKQYTDQCDIATRKSIYFTGLRILKRFLIILGYYQLKISNSPSYNESLEQILNLMPITTIYNEQQHTTMSLERRIVSLLLQHINTYPIPKASFLQYEHIIELIRLIWCLASYNDQNSFEINLKNDFNAIHKSFKQENFNANDQIDINEYSDDDEENLTTCREGLELLCISIALVPSCVERLLKENMFEHFLIDLVLYCHYPTIRHIASEQIYILTVRCSQGENENLLKYLIDKQFQIINKHSDNLKIYSLYSADFFLLLCRLLSYAYQNHIVLSDIDQQLRDEINWLKNLQLPVDEHLLRGHLNLAKELLQFQTTECKRFYGIEQLLIQQIIEQFLFPASTLLHQSRTIKQKRLSKQTIDNEDNELKEPQIPICQSPLTILAAFDLLVILGTNCIDNLKLIDRYTTDLFYSAPDSALTEWDFSLPIGSRPNRGFVGLKNAGATCYMNSVLQQLFMIRSLRTALLSVKIPVEYGEDEFDDDDIRRDTPDTCSDGKSCVKDIQTTLSPIKDPINDRNEYNIQILRQIQRIFGHLLESKLQYYIPKGYWKIFKFAGEPVNLRDQQDAVEFLNTVVDSLDEALKTLKLPQICSKVLGGAFADQKICKDCPHRYSREEDFTLLSVDIRHSQNLKESLEQYVIGELLDGPNAYFCEKCNKKVDTVKRTCFKKLPPVLAIQLKRFDYDWERETPIKFNDYFEFPRELDMEPYTVQGLAKAEGTPVIDENTNDDQTTTNTNSNDGTRYKLVGIIVHMGQANGGHYYSFIQHKDELDSSNHSQWYKFDDTDVNECKMNDDEELRQQCFGGDHSASPFDQPAMKRQRRWWNAYILFYEKIPTNESDPIKNFEKSLSSLQLYDHTQRMPLSVQRSVRKQNIKFLHNRILFSQEYFIFIKRLVQNNVQQLLNIIQQQQQNEEDKDKYINTIEDLALISIQIAAKFLFTIGWHTKKALRGQASDWTELINQCIRHSRKARQYFAEEVLFEHLNRFQEYLVDCTSAEIRGAFSRILVALAIHSRQDEQYIDRLFDEMTVEETILHNVLRLLKKEASDNVKMSAQYFLFFISFSTHGRHECEQLIQHNVPTLLANLANDDTSPSSIQRYGDPSKLSIILSTLIRCFDVSLLCKSRQPDDKLLPNPFYTHDNSPICSIPKDLIDILYKRDHLLKKIIEDVNSCEESANLLRFLLWENPDVTSTVLREILGSLSIYYTSDLRAHLDILSMVLTIEDSWQEIRILHVLKGTPLSGETTEVLNESPSSRPSSPSPIKIAVTNMNNFHDNPQTLFDLYLKSKSSHQKRAYCFMKMLLQLFTSSLKARDLLLTDQDIKQRWAGAVRWLRDQLERPNSIPSNYPYYPSQGQITSNDMSQGYYLERTQSAITVLERASELCSDKENDDDNEAGSNSDDMDDDEPIGRKILLSN</sequence>
<dbReference type="PROSITE" id="PS50235">
    <property type="entry name" value="USP_3"/>
    <property type="match status" value="1"/>
</dbReference>
<comment type="caution">
    <text evidence="11">The sequence shown here is derived from an EMBL/GenBank/DDBJ whole genome shotgun (WGS) entry which is preliminary data.</text>
</comment>
<evidence type="ECO:0000256" key="1">
    <source>
        <dbReference type="ARBA" id="ARBA00000707"/>
    </source>
</evidence>
<evidence type="ECO:0000313" key="11">
    <source>
        <dbReference type="EMBL" id="CAF1095901.1"/>
    </source>
</evidence>
<feature type="compositionally biased region" description="Low complexity" evidence="9">
    <location>
        <begin position="1034"/>
        <end position="1058"/>
    </location>
</feature>
<feature type="compositionally biased region" description="Polar residues" evidence="9">
    <location>
        <begin position="11"/>
        <end position="40"/>
    </location>
</feature>
<dbReference type="PANTHER" id="PTHR24006:SF925">
    <property type="entry name" value="UBIQUITINYL HYDROLASE 1"/>
    <property type="match status" value="1"/>
</dbReference>
<keyword evidence="5" id="KW-0645">Protease</keyword>
<comment type="similarity">
    <text evidence="2">Belongs to the peptidase C19 family.</text>
</comment>
<feature type="region of interest" description="Disordered" evidence="9">
    <location>
        <begin position="1"/>
        <end position="52"/>
    </location>
</feature>
<keyword evidence="8" id="KW-0788">Thiol protease</keyword>
<feature type="domain" description="USP" evidence="10">
    <location>
        <begin position="1636"/>
        <end position="2031"/>
    </location>
</feature>
<dbReference type="InterPro" id="IPR016024">
    <property type="entry name" value="ARM-type_fold"/>
</dbReference>
<dbReference type="EMBL" id="CAJNOE010000257">
    <property type="protein sequence ID" value="CAF1095901.1"/>
    <property type="molecule type" value="Genomic_DNA"/>
</dbReference>
<gene>
    <name evidence="11" type="ORF">IZO911_LOCUS22762</name>
</gene>
<dbReference type="GO" id="GO:0005829">
    <property type="term" value="C:cytosol"/>
    <property type="evidence" value="ECO:0007669"/>
    <property type="project" value="TreeGrafter"/>
</dbReference>
<evidence type="ECO:0000256" key="6">
    <source>
        <dbReference type="ARBA" id="ARBA00022786"/>
    </source>
</evidence>
<dbReference type="Pfam" id="PF00443">
    <property type="entry name" value="UCH"/>
    <property type="match status" value="1"/>
</dbReference>
<feature type="region of interest" description="Disordered" evidence="9">
    <location>
        <begin position="1031"/>
        <end position="1058"/>
    </location>
</feature>
<dbReference type="GO" id="GO:0005634">
    <property type="term" value="C:nucleus"/>
    <property type="evidence" value="ECO:0007669"/>
    <property type="project" value="TreeGrafter"/>
</dbReference>
<feature type="compositionally biased region" description="Acidic residues" evidence="9">
    <location>
        <begin position="2583"/>
        <end position="2601"/>
    </location>
</feature>
<dbReference type="InterPro" id="IPR038765">
    <property type="entry name" value="Papain-like_cys_pep_sf"/>
</dbReference>
<dbReference type="GO" id="GO:0016579">
    <property type="term" value="P:protein deubiquitination"/>
    <property type="evidence" value="ECO:0007669"/>
    <property type="project" value="InterPro"/>
</dbReference>
<dbReference type="GO" id="GO:0004843">
    <property type="term" value="F:cysteine-type deubiquitinase activity"/>
    <property type="evidence" value="ECO:0007669"/>
    <property type="project" value="UniProtKB-EC"/>
</dbReference>
<comment type="catalytic activity">
    <reaction evidence="1">
        <text>Thiol-dependent hydrolysis of ester, thioester, amide, peptide and isopeptide bonds formed by the C-terminal Gly of ubiquitin (a 76-residue protein attached to proteins as an intracellular targeting signal).</text>
        <dbReference type="EC" id="3.4.19.12"/>
    </reaction>
</comment>
<evidence type="ECO:0000256" key="4">
    <source>
        <dbReference type="ARBA" id="ARBA00022553"/>
    </source>
</evidence>
<dbReference type="InterPro" id="IPR018200">
    <property type="entry name" value="USP_CS"/>
</dbReference>
<dbReference type="Proteomes" id="UP000663860">
    <property type="component" value="Unassembled WGS sequence"/>
</dbReference>
<evidence type="ECO:0000256" key="2">
    <source>
        <dbReference type="ARBA" id="ARBA00009085"/>
    </source>
</evidence>
<dbReference type="GO" id="GO:0006508">
    <property type="term" value="P:proteolysis"/>
    <property type="evidence" value="ECO:0007669"/>
    <property type="project" value="UniProtKB-KW"/>
</dbReference>
<dbReference type="InterPro" id="IPR021905">
    <property type="entry name" value="DUF3517"/>
</dbReference>
<evidence type="ECO:0000256" key="9">
    <source>
        <dbReference type="SAM" id="MobiDB-lite"/>
    </source>
</evidence>
<evidence type="ECO:0000313" key="12">
    <source>
        <dbReference type="Proteomes" id="UP000663860"/>
    </source>
</evidence>
<dbReference type="GO" id="GO:0016477">
    <property type="term" value="P:cell migration"/>
    <property type="evidence" value="ECO:0007669"/>
    <property type="project" value="TreeGrafter"/>
</dbReference>
<dbReference type="Pfam" id="PF22900">
    <property type="entry name" value="UCH_UBL1"/>
    <property type="match status" value="1"/>
</dbReference>
<dbReference type="SUPFAM" id="SSF54001">
    <property type="entry name" value="Cysteine proteinases"/>
    <property type="match status" value="1"/>
</dbReference>
<feature type="compositionally biased region" description="Low complexity" evidence="9">
    <location>
        <begin position="976"/>
        <end position="998"/>
    </location>
</feature>